<feature type="compositionally biased region" description="Polar residues" evidence="1">
    <location>
        <begin position="15"/>
        <end position="29"/>
    </location>
</feature>
<feature type="region of interest" description="Disordered" evidence="1">
    <location>
        <begin position="1"/>
        <end position="98"/>
    </location>
</feature>
<protein>
    <submittedName>
        <fullName evidence="2">Uncharacterized protein</fullName>
    </submittedName>
</protein>
<dbReference type="AlphaFoldDB" id="A0A8S9IJ93"/>
<dbReference type="EMBL" id="QGKW02001911">
    <property type="protein sequence ID" value="KAF2569834.1"/>
    <property type="molecule type" value="Genomic_DNA"/>
</dbReference>
<comment type="caution">
    <text evidence="2">The sequence shown here is derived from an EMBL/GenBank/DDBJ whole genome shotgun (WGS) entry which is preliminary data.</text>
</comment>
<evidence type="ECO:0000313" key="2">
    <source>
        <dbReference type="EMBL" id="KAF2569834.1"/>
    </source>
</evidence>
<name>A0A8S9IJ93_BRACR</name>
<sequence>MLSARNSKYPELKPKSQNPKPSRDPTNPNHPIASFVPAQVSDQLQPDPRRTQPQLPSRTARVLGQQASRSHQTIKPLAIRQQTARVPDQPLATPASIRSQSACVQASSRFILCWSGFNNQLS</sequence>
<evidence type="ECO:0000256" key="1">
    <source>
        <dbReference type="SAM" id="MobiDB-lite"/>
    </source>
</evidence>
<reference evidence="2" key="1">
    <citation type="submission" date="2019-12" db="EMBL/GenBank/DDBJ databases">
        <title>Genome sequencing and annotation of Brassica cretica.</title>
        <authorList>
            <person name="Studholme D.J."/>
            <person name="Sarris P.F."/>
        </authorList>
    </citation>
    <scope>NUCLEOTIDE SEQUENCE</scope>
    <source>
        <strain evidence="2">PFS-001/15</strain>
        <tissue evidence="2">Leaf</tissue>
    </source>
</reference>
<gene>
    <name evidence="2" type="ORF">F2Q68_00026169</name>
</gene>
<organism evidence="2 3">
    <name type="scientific">Brassica cretica</name>
    <name type="common">Mustard</name>
    <dbReference type="NCBI Taxonomy" id="69181"/>
    <lineage>
        <taxon>Eukaryota</taxon>
        <taxon>Viridiplantae</taxon>
        <taxon>Streptophyta</taxon>
        <taxon>Embryophyta</taxon>
        <taxon>Tracheophyta</taxon>
        <taxon>Spermatophyta</taxon>
        <taxon>Magnoliopsida</taxon>
        <taxon>eudicotyledons</taxon>
        <taxon>Gunneridae</taxon>
        <taxon>Pentapetalae</taxon>
        <taxon>rosids</taxon>
        <taxon>malvids</taxon>
        <taxon>Brassicales</taxon>
        <taxon>Brassicaceae</taxon>
        <taxon>Brassiceae</taxon>
        <taxon>Brassica</taxon>
    </lineage>
</organism>
<dbReference type="Proteomes" id="UP000712281">
    <property type="component" value="Unassembled WGS sequence"/>
</dbReference>
<proteinExistence type="predicted"/>
<accession>A0A8S9IJ93</accession>
<evidence type="ECO:0000313" key="3">
    <source>
        <dbReference type="Proteomes" id="UP000712281"/>
    </source>
</evidence>